<dbReference type="EMBL" id="CP006773">
    <property type="protein sequence ID" value="AHD03133.1"/>
    <property type="molecule type" value="Genomic_DNA"/>
</dbReference>
<dbReference type="HOGENOM" id="CLU_3295543_0_0_5"/>
<protein>
    <submittedName>
        <fullName evidence="1">Uncharacterized protein</fullName>
    </submittedName>
</protein>
<evidence type="ECO:0000313" key="2">
    <source>
        <dbReference type="Proteomes" id="UP000018780"/>
    </source>
</evidence>
<proteinExistence type="predicted"/>
<sequence>MKRDILMAACAAILAGGALLPVTLPRAQGGALGVQAAVSVRR</sequence>
<dbReference type="PATRIC" id="fig|999552.6.peg.2745"/>
<keyword evidence="2" id="KW-1185">Reference proteome</keyword>
<accession>V9VYW1</accession>
<evidence type="ECO:0000313" key="1">
    <source>
        <dbReference type="EMBL" id="AHD03133.1"/>
    </source>
</evidence>
<gene>
    <name evidence="1" type="ORF">METH_13740</name>
</gene>
<dbReference type="KEGG" id="lmd:METH_13740"/>
<name>V9VYW1_9RHOB</name>
<dbReference type="Proteomes" id="UP000018780">
    <property type="component" value="Chromosome"/>
</dbReference>
<reference evidence="1 2" key="1">
    <citation type="submission" date="2013-09" db="EMBL/GenBank/DDBJ databases">
        <authorList>
            <consortium name="DOE Joint Genome Institute"/>
            <person name="Klenk H.-P."/>
            <person name="Huntemann M."/>
            <person name="Han J."/>
            <person name="Chen A."/>
            <person name="Kyrpides N."/>
            <person name="Mavromatis K."/>
            <person name="Markowitz V."/>
            <person name="Palaniappan K."/>
            <person name="Ivanova N."/>
            <person name="Schaumberg A."/>
            <person name="Pati A."/>
            <person name="Liolios K."/>
            <person name="Nordberg H.P."/>
            <person name="Cantor M.N."/>
            <person name="Hua S.X."/>
            <person name="Woyke T."/>
        </authorList>
    </citation>
    <scope>NUCLEOTIDE SEQUENCE [LARGE SCALE GENOMIC DNA]</scope>
    <source>
        <strain evidence="1 2">DSM 14336</strain>
    </source>
</reference>
<dbReference type="AlphaFoldDB" id="V9VYW1"/>
<dbReference type="RefSeq" id="WP_024090965.1">
    <property type="nucleotide sequence ID" value="NC_023135.1"/>
</dbReference>
<organism evidence="1 2">
    <name type="scientific">Leisingera methylohalidivorans DSM 14336</name>
    <dbReference type="NCBI Taxonomy" id="999552"/>
    <lineage>
        <taxon>Bacteria</taxon>
        <taxon>Pseudomonadati</taxon>
        <taxon>Pseudomonadota</taxon>
        <taxon>Alphaproteobacteria</taxon>
        <taxon>Rhodobacterales</taxon>
        <taxon>Roseobacteraceae</taxon>
        <taxon>Leisingera</taxon>
    </lineage>
</organism>